<reference evidence="2" key="1">
    <citation type="journal article" date="2015" name="Nature">
        <title>Complex archaea that bridge the gap between prokaryotes and eukaryotes.</title>
        <authorList>
            <person name="Spang A."/>
            <person name="Saw J.H."/>
            <person name="Jorgensen S.L."/>
            <person name="Zaremba-Niedzwiedzka K."/>
            <person name="Martijn J."/>
            <person name="Lind A.E."/>
            <person name="van Eijk R."/>
            <person name="Schleper C."/>
            <person name="Guy L."/>
            <person name="Ettema T.J."/>
        </authorList>
    </citation>
    <scope>NUCLEOTIDE SEQUENCE</scope>
</reference>
<protein>
    <submittedName>
        <fullName evidence="2">Uncharacterized protein</fullName>
    </submittedName>
</protein>
<gene>
    <name evidence="2" type="ORF">LCGC14_2601410</name>
</gene>
<accession>A0A0F9D1D0</accession>
<keyword evidence="1" id="KW-0812">Transmembrane</keyword>
<feature type="transmembrane region" description="Helical" evidence="1">
    <location>
        <begin position="7"/>
        <end position="28"/>
    </location>
</feature>
<evidence type="ECO:0000256" key="1">
    <source>
        <dbReference type="SAM" id="Phobius"/>
    </source>
</evidence>
<organism evidence="2">
    <name type="scientific">marine sediment metagenome</name>
    <dbReference type="NCBI Taxonomy" id="412755"/>
    <lineage>
        <taxon>unclassified sequences</taxon>
        <taxon>metagenomes</taxon>
        <taxon>ecological metagenomes</taxon>
    </lineage>
</organism>
<keyword evidence="1" id="KW-1133">Transmembrane helix</keyword>
<dbReference type="EMBL" id="LAZR01043931">
    <property type="protein sequence ID" value="KKL05903.1"/>
    <property type="molecule type" value="Genomic_DNA"/>
</dbReference>
<proteinExistence type="predicted"/>
<name>A0A0F9D1D0_9ZZZZ</name>
<comment type="caution">
    <text evidence="2">The sequence shown here is derived from an EMBL/GenBank/DDBJ whole genome shotgun (WGS) entry which is preliminary data.</text>
</comment>
<evidence type="ECO:0000313" key="2">
    <source>
        <dbReference type="EMBL" id="KKL05903.1"/>
    </source>
</evidence>
<keyword evidence="1" id="KW-0472">Membrane</keyword>
<dbReference type="AlphaFoldDB" id="A0A0F9D1D0"/>
<feature type="transmembrane region" description="Helical" evidence="1">
    <location>
        <begin position="34"/>
        <end position="51"/>
    </location>
</feature>
<sequence length="58" mass="6230">MLDGYKTYIAAFGIVATGVGQMISSYMVDDWAGIGEGWNLVLAGFVTFGVGHKLEKML</sequence>